<proteinExistence type="predicted"/>
<keyword evidence="2" id="KW-1185">Reference proteome</keyword>
<name>A0A0D8XH68_DICVI</name>
<dbReference type="AlphaFoldDB" id="A0A0D8XH68"/>
<reference evidence="1 2" key="1">
    <citation type="submission" date="2013-11" db="EMBL/GenBank/DDBJ databases">
        <title>Draft genome of the bovine lungworm Dictyocaulus viviparus.</title>
        <authorList>
            <person name="Mitreva M."/>
        </authorList>
    </citation>
    <scope>NUCLEOTIDE SEQUENCE [LARGE SCALE GENOMIC DNA]</scope>
    <source>
        <strain evidence="1 2">HannoverDv2000</strain>
    </source>
</reference>
<evidence type="ECO:0000313" key="1">
    <source>
        <dbReference type="EMBL" id="KJH43072.1"/>
    </source>
</evidence>
<dbReference type="OrthoDB" id="5831021at2759"/>
<evidence type="ECO:0000313" key="2">
    <source>
        <dbReference type="Proteomes" id="UP000053766"/>
    </source>
</evidence>
<dbReference type="Proteomes" id="UP000053766">
    <property type="component" value="Unassembled WGS sequence"/>
</dbReference>
<accession>A0A0D8XH68</accession>
<evidence type="ECO:0008006" key="3">
    <source>
        <dbReference type="Google" id="ProtNLM"/>
    </source>
</evidence>
<dbReference type="EMBL" id="KN716596">
    <property type="protein sequence ID" value="KJH43072.1"/>
    <property type="molecule type" value="Genomic_DNA"/>
</dbReference>
<reference evidence="2" key="2">
    <citation type="journal article" date="2016" name="Sci. Rep.">
        <title>Dictyocaulus viviparus genome, variome and transcriptome elucidate lungworm biology and support future intervention.</title>
        <authorList>
            <person name="McNulty S.N."/>
            <person name="Strube C."/>
            <person name="Rosa B.A."/>
            <person name="Martin J.C."/>
            <person name="Tyagi R."/>
            <person name="Choi Y.J."/>
            <person name="Wang Q."/>
            <person name="Hallsworth Pepin K."/>
            <person name="Zhang X."/>
            <person name="Ozersky P."/>
            <person name="Wilson R.K."/>
            <person name="Sternberg P.W."/>
            <person name="Gasser R.B."/>
            <person name="Mitreva M."/>
        </authorList>
    </citation>
    <scope>NUCLEOTIDE SEQUENCE [LARGE SCALE GENOMIC DNA]</scope>
    <source>
        <strain evidence="2">HannoverDv2000</strain>
    </source>
</reference>
<protein>
    <recommendedName>
        <fullName evidence="3">BACK domain-containing protein</fullName>
    </recommendedName>
</protein>
<sequence length="327" mass="37307">MLHLDHLEALQTNFTSCGLNIAIEWIYGKKTEISFDELTDALAAAFALEMYDMVECIEKAVLTLCKHRFFMTILLYHLDNFTSVTKKKLIKESASAIQEISVMEPFVNLPPLIFKRIIKRAIKDLSNKQQSPFDIIRAIAVWEAENHFYHDTLSLLKLVPFDDISNDEVIRLHEMANKYGLEKFAKQILSQHCATVSSPVVQRLNYDEGEITNAAVLATEQNVMRESPLEIDRIAAGKNIETKAYKGKAEFNGMKGISWEPTPQEEFAIQKAMENLSERISFGNVMLDKTENNLHVEILYKKTENTTTGEAIKLFFDIEVDYPTSSK</sequence>
<gene>
    <name evidence="1" type="ORF">DICVIV_10940</name>
</gene>
<organism evidence="1 2">
    <name type="scientific">Dictyocaulus viviparus</name>
    <name type="common">Bovine lungworm</name>
    <dbReference type="NCBI Taxonomy" id="29172"/>
    <lineage>
        <taxon>Eukaryota</taxon>
        <taxon>Metazoa</taxon>
        <taxon>Ecdysozoa</taxon>
        <taxon>Nematoda</taxon>
        <taxon>Chromadorea</taxon>
        <taxon>Rhabditida</taxon>
        <taxon>Rhabditina</taxon>
        <taxon>Rhabditomorpha</taxon>
        <taxon>Strongyloidea</taxon>
        <taxon>Metastrongylidae</taxon>
        <taxon>Dictyocaulus</taxon>
    </lineage>
</organism>